<evidence type="ECO:0000313" key="2">
    <source>
        <dbReference type="EMBL" id="GFC99825.1"/>
    </source>
</evidence>
<accession>A0A699ST59</accession>
<feature type="coiled-coil region" evidence="1">
    <location>
        <begin position="128"/>
        <end position="155"/>
    </location>
</feature>
<sequence length="176" mass="19990">PAYDQSQLGRRAAMIHRRDDILKEDMPPQRRFTLTGPPPGCDVVESSAAAAARAPRSQYNFVDNVKAGQGLIRSPGHENWTIARAADRVEDVGYVRDLQAFERRMMTSIEEVNLREVHQAYLSFEAQNRALLARLETLETHMSRIECQRQSAEDLAVTQMMRIHTLEARARADTVE</sequence>
<proteinExistence type="predicted"/>
<dbReference type="EMBL" id="BKCJ011180961">
    <property type="protein sequence ID" value="GFC99825.1"/>
    <property type="molecule type" value="Genomic_DNA"/>
</dbReference>
<comment type="caution">
    <text evidence="2">The sequence shown here is derived from an EMBL/GenBank/DDBJ whole genome shotgun (WGS) entry which is preliminary data.</text>
</comment>
<evidence type="ECO:0000256" key="1">
    <source>
        <dbReference type="SAM" id="Coils"/>
    </source>
</evidence>
<name>A0A699ST59_TANCI</name>
<gene>
    <name evidence="2" type="ORF">Tci_871795</name>
</gene>
<organism evidence="2">
    <name type="scientific">Tanacetum cinerariifolium</name>
    <name type="common">Dalmatian daisy</name>
    <name type="synonym">Chrysanthemum cinerariifolium</name>
    <dbReference type="NCBI Taxonomy" id="118510"/>
    <lineage>
        <taxon>Eukaryota</taxon>
        <taxon>Viridiplantae</taxon>
        <taxon>Streptophyta</taxon>
        <taxon>Embryophyta</taxon>
        <taxon>Tracheophyta</taxon>
        <taxon>Spermatophyta</taxon>
        <taxon>Magnoliopsida</taxon>
        <taxon>eudicotyledons</taxon>
        <taxon>Gunneridae</taxon>
        <taxon>Pentapetalae</taxon>
        <taxon>asterids</taxon>
        <taxon>campanulids</taxon>
        <taxon>Asterales</taxon>
        <taxon>Asteraceae</taxon>
        <taxon>Asteroideae</taxon>
        <taxon>Anthemideae</taxon>
        <taxon>Anthemidinae</taxon>
        <taxon>Tanacetum</taxon>
    </lineage>
</organism>
<reference evidence="2" key="1">
    <citation type="journal article" date="2019" name="Sci. Rep.">
        <title>Draft genome of Tanacetum cinerariifolium, the natural source of mosquito coil.</title>
        <authorList>
            <person name="Yamashiro T."/>
            <person name="Shiraishi A."/>
            <person name="Satake H."/>
            <person name="Nakayama K."/>
        </authorList>
    </citation>
    <scope>NUCLEOTIDE SEQUENCE</scope>
</reference>
<feature type="non-terminal residue" evidence="2">
    <location>
        <position position="1"/>
    </location>
</feature>
<keyword evidence="1" id="KW-0175">Coiled coil</keyword>
<feature type="non-terminal residue" evidence="2">
    <location>
        <position position="176"/>
    </location>
</feature>
<protein>
    <submittedName>
        <fullName evidence="2">Uncharacterized protein</fullName>
    </submittedName>
</protein>
<dbReference type="AlphaFoldDB" id="A0A699ST59"/>